<feature type="transmembrane region" description="Helical" evidence="3">
    <location>
        <begin position="363"/>
        <end position="383"/>
    </location>
</feature>
<dbReference type="Proteomes" id="UP001596378">
    <property type="component" value="Unassembled WGS sequence"/>
</dbReference>
<keyword evidence="3" id="KW-1133">Transmembrane helix</keyword>
<gene>
    <name evidence="4" type="ORF">ACFQMJ_33375</name>
</gene>
<keyword evidence="5" id="KW-1185">Reference proteome</keyword>
<dbReference type="InterPro" id="IPR050768">
    <property type="entry name" value="UPF0353/GerABKA_families"/>
</dbReference>
<dbReference type="PIRSF" id="PIRSF005690">
    <property type="entry name" value="GerBA"/>
    <property type="match status" value="1"/>
</dbReference>
<comment type="similarity">
    <text evidence="1">Belongs to the GerABKA family.</text>
</comment>
<evidence type="ECO:0000256" key="1">
    <source>
        <dbReference type="ARBA" id="ARBA00005278"/>
    </source>
</evidence>
<evidence type="ECO:0000313" key="5">
    <source>
        <dbReference type="Proteomes" id="UP001596378"/>
    </source>
</evidence>
<dbReference type="Pfam" id="PF03323">
    <property type="entry name" value="GerA"/>
    <property type="match status" value="1"/>
</dbReference>
<keyword evidence="3" id="KW-0812">Transmembrane</keyword>
<evidence type="ECO:0000313" key="4">
    <source>
        <dbReference type="EMBL" id="MFC7153443.1"/>
    </source>
</evidence>
<organism evidence="4 5">
    <name type="scientific">Cohnella cellulosilytica</name>
    <dbReference type="NCBI Taxonomy" id="986710"/>
    <lineage>
        <taxon>Bacteria</taxon>
        <taxon>Bacillati</taxon>
        <taxon>Bacillota</taxon>
        <taxon>Bacilli</taxon>
        <taxon>Bacillales</taxon>
        <taxon>Paenibacillaceae</taxon>
        <taxon>Cohnella</taxon>
    </lineage>
</organism>
<name>A0ABW2FJV3_9BACL</name>
<keyword evidence="2 3" id="KW-0472">Membrane</keyword>
<accession>A0ABW2FJV3</accession>
<evidence type="ECO:0000256" key="3">
    <source>
        <dbReference type="SAM" id="Phobius"/>
    </source>
</evidence>
<proteinExistence type="inferred from homology"/>
<reference evidence="5" key="1">
    <citation type="journal article" date="2019" name="Int. J. Syst. Evol. Microbiol.">
        <title>The Global Catalogue of Microorganisms (GCM) 10K type strain sequencing project: providing services to taxonomists for standard genome sequencing and annotation.</title>
        <authorList>
            <consortium name="The Broad Institute Genomics Platform"/>
            <consortium name="The Broad Institute Genome Sequencing Center for Infectious Disease"/>
            <person name="Wu L."/>
            <person name="Ma J."/>
        </authorList>
    </citation>
    <scope>NUCLEOTIDE SEQUENCE [LARGE SCALE GENOMIC DNA]</scope>
    <source>
        <strain evidence="5">KCTC 12907</strain>
    </source>
</reference>
<dbReference type="InterPro" id="IPR004995">
    <property type="entry name" value="Spore_Ger"/>
</dbReference>
<dbReference type="RefSeq" id="WP_378051988.1">
    <property type="nucleotide sequence ID" value="NZ_JBHMDN010000040.1"/>
</dbReference>
<feature type="transmembrane region" description="Helical" evidence="3">
    <location>
        <begin position="419"/>
        <end position="442"/>
    </location>
</feature>
<evidence type="ECO:0000256" key="2">
    <source>
        <dbReference type="ARBA" id="ARBA00023136"/>
    </source>
</evidence>
<dbReference type="PANTHER" id="PTHR22550">
    <property type="entry name" value="SPORE GERMINATION PROTEIN"/>
    <property type="match status" value="1"/>
</dbReference>
<protein>
    <submittedName>
        <fullName evidence="4">Spore germination protein</fullName>
    </submittedName>
</protein>
<sequence length="485" mass="53396">MKRRQLYALDDRKREFDLLLGDSSDLIARECRIGPEGMPALLMWIDSLVDKRTLQLTTLSPLLSMQASPLPSNEPSVCMEELCRSVISAPEAIIVDTVDEAIPLLMSGWTMLILDGARGVAVIQTEGLDKRGIEEAPSSTVVRGPRDGFVESLNTNVSLVRRRLRSARVHVDMLKVGELSHTDIAVLYIDQKAKPSMVEEVKRRIGNLKIDGVLESQYIEELIKDNPASFFPTVYSTERPDDIANILLDGRIAIIVDGTPFALALPSTLAHFLITTEDLYLAYPVATFIRWLRYVGFTMNLLLPSVYVGTLTFHPEMVPPQLLSSILTAREGVPFPVLMETLLMEATFEVLREASVRMPRSIGSAISIVGALVIGESAVQAGIISSPAIIVVAATAIASFTIPSISLSGTVRILRFGMVLLASMFGLYGIMIGVFLLGIHLASLTSLGVPYLTPIAPFHRKEFLKVLFRVPWFLLSGKRNPRRRA</sequence>
<dbReference type="PANTHER" id="PTHR22550:SF5">
    <property type="entry name" value="LEUCINE ZIPPER PROTEIN 4"/>
    <property type="match status" value="1"/>
</dbReference>
<comment type="caution">
    <text evidence="4">The sequence shown here is derived from an EMBL/GenBank/DDBJ whole genome shotgun (WGS) entry which is preliminary data.</text>
</comment>
<feature type="transmembrane region" description="Helical" evidence="3">
    <location>
        <begin position="389"/>
        <end position="407"/>
    </location>
</feature>
<dbReference type="EMBL" id="JBHTAI010000035">
    <property type="protein sequence ID" value="MFC7153443.1"/>
    <property type="molecule type" value="Genomic_DNA"/>
</dbReference>
<feature type="transmembrane region" description="Helical" evidence="3">
    <location>
        <begin position="291"/>
        <end position="313"/>
    </location>
</feature>